<dbReference type="AlphaFoldDB" id="A0A9W6S9Y7"/>
<dbReference type="Gene3D" id="3.90.1200.10">
    <property type="match status" value="1"/>
</dbReference>
<proteinExistence type="predicted"/>
<dbReference type="Pfam" id="PF01636">
    <property type="entry name" value="APH"/>
    <property type="match status" value="1"/>
</dbReference>
<protein>
    <submittedName>
        <fullName evidence="2">Trifolitoxin immunity protein</fullName>
    </submittedName>
</protein>
<organism evidence="2 3">
    <name type="scientific">Actinoallomurus iriomotensis</name>
    <dbReference type="NCBI Taxonomy" id="478107"/>
    <lineage>
        <taxon>Bacteria</taxon>
        <taxon>Bacillati</taxon>
        <taxon>Actinomycetota</taxon>
        <taxon>Actinomycetes</taxon>
        <taxon>Streptosporangiales</taxon>
        <taxon>Thermomonosporaceae</taxon>
        <taxon>Actinoallomurus</taxon>
    </lineage>
</organism>
<dbReference type="InterPro" id="IPR011009">
    <property type="entry name" value="Kinase-like_dom_sf"/>
</dbReference>
<dbReference type="SUPFAM" id="SSF56112">
    <property type="entry name" value="Protein kinase-like (PK-like)"/>
    <property type="match status" value="1"/>
</dbReference>
<evidence type="ECO:0000313" key="3">
    <source>
        <dbReference type="Proteomes" id="UP001165074"/>
    </source>
</evidence>
<evidence type="ECO:0000259" key="1">
    <source>
        <dbReference type="Pfam" id="PF01636"/>
    </source>
</evidence>
<keyword evidence="3" id="KW-1185">Reference proteome</keyword>
<evidence type="ECO:0000313" key="2">
    <source>
        <dbReference type="EMBL" id="GLY90064.1"/>
    </source>
</evidence>
<sequence>MIGMTAAGEAAEREALVGGMANAGAVFRRGDLVERPAPHNARALHAHLLALKEHGFDAAPTPVRLTAEGREQLTFIPGDVALPPFPRWVLTETALESVGDLLRRLHQAGTAIEVDPHAGWSGELADPAGGPLLCHNDVCPENVVFRGGRAAALIDFDLAAPGRPIWDVAMAARYWVPMLDPASAATFRPDGLDAPARLRILADGYGLSPRERAELPSVIEQATETCRAFVARRVANGDPVYLQVLAERGGWARWDRVQAWLVAHRDLFTAALQR</sequence>
<feature type="domain" description="Aminoglycoside phosphotransferase" evidence="1">
    <location>
        <begin position="128"/>
        <end position="199"/>
    </location>
</feature>
<name>A0A9W6S9Y7_9ACTN</name>
<dbReference type="InterPro" id="IPR002575">
    <property type="entry name" value="Aminoglycoside_PTrfase"/>
</dbReference>
<reference evidence="2" key="1">
    <citation type="submission" date="2023-03" db="EMBL/GenBank/DDBJ databases">
        <title>Actinoallomurus iriomotensis NBRC 103684.</title>
        <authorList>
            <person name="Ichikawa N."/>
            <person name="Sato H."/>
            <person name="Tonouchi N."/>
        </authorList>
    </citation>
    <scope>NUCLEOTIDE SEQUENCE</scope>
    <source>
        <strain evidence="2">NBRC 103684</strain>
    </source>
</reference>
<accession>A0A9W6S9Y7</accession>
<dbReference type="EMBL" id="BSTK01000015">
    <property type="protein sequence ID" value="GLY90064.1"/>
    <property type="molecule type" value="Genomic_DNA"/>
</dbReference>
<comment type="caution">
    <text evidence="2">The sequence shown here is derived from an EMBL/GenBank/DDBJ whole genome shotgun (WGS) entry which is preliminary data.</text>
</comment>
<dbReference type="Proteomes" id="UP001165074">
    <property type="component" value="Unassembled WGS sequence"/>
</dbReference>
<gene>
    <name evidence="2" type="primary">tfxG</name>
    <name evidence="2" type="ORF">Airi02_079930</name>
</gene>